<evidence type="ECO:0000256" key="1">
    <source>
        <dbReference type="SAM" id="Coils"/>
    </source>
</evidence>
<sequence length="122" mass="14083">MEDPVKKLTDLKKLTLENQKLMEEMRTLTRRNRTSLDINAELYKLQAENQKLTEEVLSLTKKNNTLLAFQSKLYEKAIAAKMSKEATLSSQTTIDHNVEFGEEETWIGRNPRDGVRKGVRNS</sequence>
<proteinExistence type="predicted"/>
<reference evidence="2" key="1">
    <citation type="submission" date="2019-07" db="EMBL/GenBank/DDBJ databases">
        <authorList>
            <person name="Dittberner H."/>
        </authorList>
    </citation>
    <scope>NUCLEOTIDE SEQUENCE [LARGE SCALE GENOMIC DNA]</scope>
</reference>
<dbReference type="AlphaFoldDB" id="A0A565ANP3"/>
<dbReference type="Proteomes" id="UP000489600">
    <property type="component" value="Unassembled WGS sequence"/>
</dbReference>
<name>A0A565ANP3_9BRAS</name>
<keyword evidence="1" id="KW-0175">Coiled coil</keyword>
<keyword evidence="3" id="KW-1185">Reference proteome</keyword>
<gene>
    <name evidence="2" type="ORF">ANE_LOCUS1482</name>
</gene>
<organism evidence="2 3">
    <name type="scientific">Arabis nemorensis</name>
    <dbReference type="NCBI Taxonomy" id="586526"/>
    <lineage>
        <taxon>Eukaryota</taxon>
        <taxon>Viridiplantae</taxon>
        <taxon>Streptophyta</taxon>
        <taxon>Embryophyta</taxon>
        <taxon>Tracheophyta</taxon>
        <taxon>Spermatophyta</taxon>
        <taxon>Magnoliopsida</taxon>
        <taxon>eudicotyledons</taxon>
        <taxon>Gunneridae</taxon>
        <taxon>Pentapetalae</taxon>
        <taxon>rosids</taxon>
        <taxon>malvids</taxon>
        <taxon>Brassicales</taxon>
        <taxon>Brassicaceae</taxon>
        <taxon>Arabideae</taxon>
        <taxon>Arabis</taxon>
    </lineage>
</organism>
<feature type="coiled-coil region" evidence="1">
    <location>
        <begin position="11"/>
        <end position="62"/>
    </location>
</feature>
<dbReference type="OrthoDB" id="1109105at2759"/>
<dbReference type="EMBL" id="CABITT030000001">
    <property type="protein sequence ID" value="VVA91037.1"/>
    <property type="molecule type" value="Genomic_DNA"/>
</dbReference>
<evidence type="ECO:0000313" key="2">
    <source>
        <dbReference type="EMBL" id="VVA91037.1"/>
    </source>
</evidence>
<accession>A0A565ANP3</accession>
<protein>
    <submittedName>
        <fullName evidence="2">Uncharacterized protein</fullName>
    </submittedName>
</protein>
<evidence type="ECO:0000313" key="3">
    <source>
        <dbReference type="Proteomes" id="UP000489600"/>
    </source>
</evidence>
<comment type="caution">
    <text evidence="2">The sequence shown here is derived from an EMBL/GenBank/DDBJ whole genome shotgun (WGS) entry which is preliminary data.</text>
</comment>